<evidence type="ECO:0000313" key="3">
    <source>
        <dbReference type="EMBL" id="CAG5075613.1"/>
    </source>
</evidence>
<proteinExistence type="predicted"/>
<keyword evidence="2" id="KW-1133">Transmembrane helix</keyword>
<evidence type="ECO:0000256" key="1">
    <source>
        <dbReference type="SAM" id="MobiDB-lite"/>
    </source>
</evidence>
<evidence type="ECO:0000313" key="4">
    <source>
        <dbReference type="Proteomes" id="UP000786811"/>
    </source>
</evidence>
<comment type="caution">
    <text evidence="3">The sequence shown here is derived from an EMBL/GenBank/DDBJ whole genome shotgun (WGS) entry which is preliminary data.</text>
</comment>
<evidence type="ECO:0000256" key="2">
    <source>
        <dbReference type="SAM" id="Phobius"/>
    </source>
</evidence>
<feature type="compositionally biased region" description="Basic residues" evidence="1">
    <location>
        <begin position="116"/>
        <end position="142"/>
    </location>
</feature>
<keyword evidence="2" id="KW-0812">Transmembrane</keyword>
<feature type="region of interest" description="Disordered" evidence="1">
    <location>
        <begin position="80"/>
        <end position="155"/>
    </location>
</feature>
<keyword evidence="2" id="KW-0472">Membrane</keyword>
<protein>
    <submittedName>
        <fullName evidence="3">Uncharacterized protein</fullName>
    </submittedName>
</protein>
<gene>
    <name evidence="3" type="ORF">HICCMSTLAB_LOCUS1767</name>
</gene>
<feature type="compositionally biased region" description="Basic and acidic residues" evidence="1">
    <location>
        <begin position="92"/>
        <end position="104"/>
    </location>
</feature>
<accession>A0A8J2H5R8</accession>
<dbReference type="EMBL" id="CAJNRD030001116">
    <property type="protein sequence ID" value="CAG5075613.1"/>
    <property type="molecule type" value="Genomic_DNA"/>
</dbReference>
<keyword evidence="4" id="KW-1185">Reference proteome</keyword>
<reference evidence="3" key="1">
    <citation type="submission" date="2021-04" db="EMBL/GenBank/DDBJ databases">
        <authorList>
            <person name="Chebbi M.A.C M."/>
        </authorList>
    </citation>
    <scope>NUCLEOTIDE SEQUENCE</scope>
</reference>
<organism evidence="3 4">
    <name type="scientific">Cotesia congregata</name>
    <name type="common">Parasitoid wasp</name>
    <name type="synonym">Apanteles congregatus</name>
    <dbReference type="NCBI Taxonomy" id="51543"/>
    <lineage>
        <taxon>Eukaryota</taxon>
        <taxon>Metazoa</taxon>
        <taxon>Ecdysozoa</taxon>
        <taxon>Arthropoda</taxon>
        <taxon>Hexapoda</taxon>
        <taxon>Insecta</taxon>
        <taxon>Pterygota</taxon>
        <taxon>Neoptera</taxon>
        <taxon>Endopterygota</taxon>
        <taxon>Hymenoptera</taxon>
        <taxon>Apocrita</taxon>
        <taxon>Ichneumonoidea</taxon>
        <taxon>Braconidae</taxon>
        <taxon>Microgastrinae</taxon>
        <taxon>Cotesia</taxon>
    </lineage>
</organism>
<dbReference type="OrthoDB" id="8173437at2759"/>
<sequence length="155" mass="17558">MGWVALGRRAGGSSRLSPILSLSLASLVSSLLFTTLCVLTLALTFATFVRSEDIFEEGKSDKEILDNLLLSTRYDKRLLPPVQGTLRPPPHTRQDDYIPDHLDSPNDQPNQQPEHHLRHHRHQNHHTARHNHSSLLTSRRKGTSLNLMKKQSECC</sequence>
<dbReference type="Proteomes" id="UP000786811">
    <property type="component" value="Unassembled WGS sequence"/>
</dbReference>
<dbReference type="AlphaFoldDB" id="A0A8J2H5R8"/>
<feature type="transmembrane region" description="Helical" evidence="2">
    <location>
        <begin position="20"/>
        <end position="49"/>
    </location>
</feature>
<name>A0A8J2H5R8_COTCN</name>